<dbReference type="AlphaFoldDB" id="A0A518IGD1"/>
<name>A0A518IGD1_9PLAN</name>
<evidence type="ECO:0000313" key="2">
    <source>
        <dbReference type="EMBL" id="QDV52146.1"/>
    </source>
</evidence>
<dbReference type="EMBL" id="CP037452">
    <property type="protein sequence ID" value="QDV52146.1"/>
    <property type="molecule type" value="Genomic_DNA"/>
</dbReference>
<organism evidence="2 3">
    <name type="scientific">Gimesia fumaroli</name>
    <dbReference type="NCBI Taxonomy" id="2527976"/>
    <lineage>
        <taxon>Bacteria</taxon>
        <taxon>Pseudomonadati</taxon>
        <taxon>Planctomycetota</taxon>
        <taxon>Planctomycetia</taxon>
        <taxon>Planctomycetales</taxon>
        <taxon>Planctomycetaceae</taxon>
        <taxon>Gimesia</taxon>
    </lineage>
</organism>
<keyword evidence="3" id="KW-1185">Reference proteome</keyword>
<feature type="transmembrane region" description="Helical" evidence="1">
    <location>
        <begin position="97"/>
        <end position="119"/>
    </location>
</feature>
<accession>A0A518IGD1</accession>
<gene>
    <name evidence="2" type="ORF">Enr17x_42060</name>
</gene>
<keyword evidence="1" id="KW-0812">Transmembrane</keyword>
<keyword evidence="1" id="KW-1133">Transmembrane helix</keyword>
<dbReference type="RefSeq" id="WP_145311510.1">
    <property type="nucleotide sequence ID" value="NZ_CP037452.1"/>
</dbReference>
<dbReference type="Proteomes" id="UP000318313">
    <property type="component" value="Chromosome"/>
</dbReference>
<evidence type="ECO:0000256" key="1">
    <source>
        <dbReference type="SAM" id="Phobius"/>
    </source>
</evidence>
<evidence type="ECO:0000313" key="3">
    <source>
        <dbReference type="Proteomes" id="UP000318313"/>
    </source>
</evidence>
<protein>
    <submittedName>
        <fullName evidence="2">Uncharacterized protein</fullName>
    </submittedName>
</protein>
<sequence length="131" mass="14809">MQELPPLQLNRLEQKALLMLFWNLLMQGKSAPIGKSEFITALRDCDDEELNNWSHSNVKSCREKFIKLGFVEGHDLNSSGENRYYSSHLQAKKANHLAATFFAVLASFVLLITLISLVLEVAKSIVFIVSK</sequence>
<keyword evidence="1" id="KW-0472">Membrane</keyword>
<dbReference type="KEGG" id="gfm:Enr17x_42060"/>
<reference evidence="2 3" key="1">
    <citation type="submission" date="2019-03" db="EMBL/GenBank/DDBJ databases">
        <title>Deep-cultivation of Planctomycetes and their phenomic and genomic characterization uncovers novel biology.</title>
        <authorList>
            <person name="Wiegand S."/>
            <person name="Jogler M."/>
            <person name="Boedeker C."/>
            <person name="Pinto D."/>
            <person name="Vollmers J."/>
            <person name="Rivas-Marin E."/>
            <person name="Kohn T."/>
            <person name="Peeters S.H."/>
            <person name="Heuer A."/>
            <person name="Rast P."/>
            <person name="Oberbeckmann S."/>
            <person name="Bunk B."/>
            <person name="Jeske O."/>
            <person name="Meyerdierks A."/>
            <person name="Storesund J.E."/>
            <person name="Kallscheuer N."/>
            <person name="Luecker S."/>
            <person name="Lage O.M."/>
            <person name="Pohl T."/>
            <person name="Merkel B.J."/>
            <person name="Hornburger P."/>
            <person name="Mueller R.-W."/>
            <person name="Bruemmer F."/>
            <person name="Labrenz M."/>
            <person name="Spormann A.M."/>
            <person name="Op den Camp H."/>
            <person name="Overmann J."/>
            <person name="Amann R."/>
            <person name="Jetten M.S.M."/>
            <person name="Mascher T."/>
            <person name="Medema M.H."/>
            <person name="Devos D.P."/>
            <person name="Kaster A.-K."/>
            <person name="Ovreas L."/>
            <person name="Rohde M."/>
            <person name="Galperin M.Y."/>
            <person name="Jogler C."/>
        </authorList>
    </citation>
    <scope>NUCLEOTIDE SEQUENCE [LARGE SCALE GENOMIC DNA]</scope>
    <source>
        <strain evidence="2 3">Enr17</strain>
    </source>
</reference>
<proteinExistence type="predicted"/>